<feature type="transmembrane region" description="Helical" evidence="1">
    <location>
        <begin position="12"/>
        <end position="29"/>
    </location>
</feature>
<accession>A0A1Y1WLL4</accession>
<keyword evidence="1" id="KW-0472">Membrane</keyword>
<dbReference type="GeneID" id="63799893"/>
<dbReference type="Proteomes" id="UP000193922">
    <property type="component" value="Unassembled WGS sequence"/>
</dbReference>
<evidence type="ECO:0000313" key="3">
    <source>
        <dbReference type="Proteomes" id="UP000193922"/>
    </source>
</evidence>
<evidence type="ECO:0000313" key="2">
    <source>
        <dbReference type="EMBL" id="ORX74255.1"/>
    </source>
</evidence>
<dbReference type="AlphaFoldDB" id="A0A1Y1WLL4"/>
<dbReference type="EMBL" id="MCFD01000001">
    <property type="protein sequence ID" value="ORX74255.1"/>
    <property type="molecule type" value="Genomic_DNA"/>
</dbReference>
<dbReference type="RefSeq" id="XP_040747466.1">
    <property type="nucleotide sequence ID" value="XM_040883245.1"/>
</dbReference>
<keyword evidence="1" id="KW-0812">Transmembrane</keyword>
<evidence type="ECO:0000256" key="1">
    <source>
        <dbReference type="SAM" id="Phobius"/>
    </source>
</evidence>
<sequence>MAKKCGQRHAHISTCGSSLILASLFIAHICRKERTPYCRNYRLLSDTGKMEAGEYANPPCPDHFFAESKANGKGSACPNMRSLSFSALLIVVPHLALAGVSQSHTLHCRVLSLSFHLAQRSRVCWFALGFRKWAGKGTCHSEFAAHPRVAQTRDAVTVCINWFFSSVGCLRHLST</sequence>
<proteinExistence type="predicted"/>
<protein>
    <submittedName>
        <fullName evidence="2">Uncharacterized protein</fullName>
    </submittedName>
</protein>
<organism evidence="2 3">
    <name type="scientific">Linderina pennispora</name>
    <dbReference type="NCBI Taxonomy" id="61395"/>
    <lineage>
        <taxon>Eukaryota</taxon>
        <taxon>Fungi</taxon>
        <taxon>Fungi incertae sedis</taxon>
        <taxon>Zoopagomycota</taxon>
        <taxon>Kickxellomycotina</taxon>
        <taxon>Kickxellomycetes</taxon>
        <taxon>Kickxellales</taxon>
        <taxon>Kickxellaceae</taxon>
        <taxon>Linderina</taxon>
    </lineage>
</organism>
<name>A0A1Y1WLL4_9FUNG</name>
<comment type="caution">
    <text evidence="2">The sequence shown here is derived from an EMBL/GenBank/DDBJ whole genome shotgun (WGS) entry which is preliminary data.</text>
</comment>
<keyword evidence="1" id="KW-1133">Transmembrane helix</keyword>
<reference evidence="2 3" key="1">
    <citation type="submission" date="2016-07" db="EMBL/GenBank/DDBJ databases">
        <title>Pervasive Adenine N6-methylation of Active Genes in Fungi.</title>
        <authorList>
            <consortium name="DOE Joint Genome Institute"/>
            <person name="Mondo S.J."/>
            <person name="Dannebaum R.O."/>
            <person name="Kuo R.C."/>
            <person name="Labutti K."/>
            <person name="Haridas S."/>
            <person name="Kuo A."/>
            <person name="Salamov A."/>
            <person name="Ahrendt S.R."/>
            <person name="Lipzen A."/>
            <person name="Sullivan W."/>
            <person name="Andreopoulos W.B."/>
            <person name="Clum A."/>
            <person name="Lindquist E."/>
            <person name="Daum C."/>
            <person name="Ramamoorthy G.K."/>
            <person name="Gryganskyi A."/>
            <person name="Culley D."/>
            <person name="Magnuson J.K."/>
            <person name="James T.Y."/>
            <person name="O'Malley M.A."/>
            <person name="Stajich J.E."/>
            <person name="Spatafora J.W."/>
            <person name="Visel A."/>
            <person name="Grigoriev I.V."/>
        </authorList>
    </citation>
    <scope>NUCLEOTIDE SEQUENCE [LARGE SCALE GENOMIC DNA]</scope>
    <source>
        <strain evidence="2 3">ATCC 12442</strain>
    </source>
</reference>
<gene>
    <name evidence="2" type="ORF">DL89DRAFT_12420</name>
</gene>
<keyword evidence="3" id="KW-1185">Reference proteome</keyword>